<gene>
    <name evidence="1" type="ORF">G5V65_19970</name>
</gene>
<dbReference type="RefSeq" id="WP_165053911.1">
    <property type="nucleotide sequence ID" value="NZ_JAALFE010000034.1"/>
</dbReference>
<sequence length="156" mass="17748">MTVCFTTDRMLRFGDCDISGTAYYPAYMNILNGVVEEFWAHIGWPWHEIIWKERWGTPTVHLSCDFSKPSFFGDKLTFRLTVLKVGKSSLRLKHTVHCGEEHRWSVEQVLAASWLDSHTSMVWPEDVKAKLESLMAPEVAERRPVGGPQPAGQAQG</sequence>
<proteinExistence type="predicted"/>
<reference evidence="1 2" key="1">
    <citation type="submission" date="2020-02" db="EMBL/GenBank/DDBJ databases">
        <title>Rhodobacter translucens sp. nov., a novel bacterium isolated from activated sludge.</title>
        <authorList>
            <person name="Liu J."/>
        </authorList>
    </citation>
    <scope>NUCLEOTIDE SEQUENCE [LARGE SCALE GENOMIC DNA]</scope>
    <source>
        <strain evidence="1 2">HX-7-19</strain>
    </source>
</reference>
<dbReference type="CDD" id="cd00586">
    <property type="entry name" value="4HBT"/>
    <property type="match status" value="1"/>
</dbReference>
<evidence type="ECO:0000313" key="1">
    <source>
        <dbReference type="EMBL" id="NGQ93170.1"/>
    </source>
</evidence>
<evidence type="ECO:0000313" key="2">
    <source>
        <dbReference type="Proteomes" id="UP000474758"/>
    </source>
</evidence>
<accession>A0A6M1TY73</accession>
<dbReference type="InterPro" id="IPR029069">
    <property type="entry name" value="HotDog_dom_sf"/>
</dbReference>
<dbReference type="AlphaFoldDB" id="A0A6M1TY73"/>
<name>A0A6M1TY73_9RHOB</name>
<dbReference type="EMBL" id="JAALFE010000034">
    <property type="protein sequence ID" value="NGQ93170.1"/>
    <property type="molecule type" value="Genomic_DNA"/>
</dbReference>
<organism evidence="1 2">
    <name type="scientific">Paragemmobacter kunshanensis</name>
    <dbReference type="NCBI Taxonomy" id="2583234"/>
    <lineage>
        <taxon>Bacteria</taxon>
        <taxon>Pseudomonadati</taxon>
        <taxon>Pseudomonadota</taxon>
        <taxon>Alphaproteobacteria</taxon>
        <taxon>Rhodobacterales</taxon>
        <taxon>Paracoccaceae</taxon>
        <taxon>Paragemmobacter</taxon>
    </lineage>
</organism>
<dbReference type="Proteomes" id="UP000474758">
    <property type="component" value="Unassembled WGS sequence"/>
</dbReference>
<dbReference type="SUPFAM" id="SSF54637">
    <property type="entry name" value="Thioesterase/thiol ester dehydrase-isomerase"/>
    <property type="match status" value="1"/>
</dbReference>
<dbReference type="Gene3D" id="3.10.129.10">
    <property type="entry name" value="Hotdog Thioesterase"/>
    <property type="match status" value="1"/>
</dbReference>
<dbReference type="Pfam" id="PF13279">
    <property type="entry name" value="4HBT_2"/>
    <property type="match status" value="1"/>
</dbReference>
<comment type="caution">
    <text evidence="1">The sequence shown here is derived from an EMBL/GenBank/DDBJ whole genome shotgun (WGS) entry which is preliminary data.</text>
</comment>
<keyword evidence="2" id="KW-1185">Reference proteome</keyword>
<protein>
    <submittedName>
        <fullName evidence="1">Acyl-CoA thioesterase</fullName>
    </submittedName>
</protein>